<protein>
    <submittedName>
        <fullName evidence="1">Uncharacterized protein</fullName>
    </submittedName>
</protein>
<proteinExistence type="predicted"/>
<name>A0A0S4UX26_RALSL</name>
<evidence type="ECO:0000313" key="1">
    <source>
        <dbReference type="EMBL" id="CUV26843.1"/>
    </source>
</evidence>
<dbReference type="EMBL" id="LN899824">
    <property type="protein sequence ID" value="CUV26843.1"/>
    <property type="molecule type" value="Genomic_DNA"/>
</dbReference>
<accession>A0A0S4UX26</accession>
<sequence length="162" mass="17701">MSSRNYLDAALALVTMRRESPRLAGGFALATGEMLRLFGWHPELADDGSILWQPTASSRPSTRARYRPEDGGYVDVIAGDLRERHIDARDLFRCLVKLTAHGVGELPEPTIDARRLMARALAAVAGVEDDLAAIEETAQDDRSMDTVWQIIAELRAAAGAGR</sequence>
<organism evidence="1">
    <name type="scientific">Ralstonia solanacearum</name>
    <name type="common">Pseudomonas solanacearum</name>
    <dbReference type="NCBI Taxonomy" id="305"/>
    <lineage>
        <taxon>Bacteria</taxon>
        <taxon>Pseudomonadati</taxon>
        <taxon>Pseudomonadota</taxon>
        <taxon>Betaproteobacteria</taxon>
        <taxon>Burkholderiales</taxon>
        <taxon>Burkholderiaceae</taxon>
        <taxon>Ralstonia</taxon>
        <taxon>Ralstonia solanacearum species complex</taxon>
    </lineage>
</organism>
<dbReference type="AlphaFoldDB" id="A0A0S4UX26"/>
<gene>
    <name evidence="1" type="ORF">RUN1985_v1_10041</name>
</gene>
<reference evidence="1" key="1">
    <citation type="submission" date="2015-10" db="EMBL/GenBank/DDBJ databases">
        <authorList>
            <person name="Gilbert D.G."/>
        </authorList>
    </citation>
    <scope>NUCLEOTIDE SEQUENCE</scope>
    <source>
        <strain evidence="1">Phyl III-seqv23</strain>
    </source>
</reference>